<gene>
    <name evidence="2" type="ORF">BSL78_18245</name>
</gene>
<dbReference type="AlphaFoldDB" id="A0A2G8KA92"/>
<feature type="region of interest" description="Disordered" evidence="1">
    <location>
        <begin position="387"/>
        <end position="407"/>
    </location>
</feature>
<protein>
    <submittedName>
        <fullName evidence="2">Uncharacterized protein</fullName>
    </submittedName>
</protein>
<feature type="compositionally biased region" description="Polar residues" evidence="1">
    <location>
        <begin position="18"/>
        <end position="35"/>
    </location>
</feature>
<dbReference type="Proteomes" id="UP000230750">
    <property type="component" value="Unassembled WGS sequence"/>
</dbReference>
<proteinExistence type="predicted"/>
<comment type="caution">
    <text evidence="2">The sequence shown here is derived from an EMBL/GenBank/DDBJ whole genome shotgun (WGS) entry which is preliminary data.</text>
</comment>
<feature type="compositionally biased region" description="Polar residues" evidence="1">
    <location>
        <begin position="74"/>
        <end position="85"/>
    </location>
</feature>
<organism evidence="2 3">
    <name type="scientific">Stichopus japonicus</name>
    <name type="common">Sea cucumber</name>
    <dbReference type="NCBI Taxonomy" id="307972"/>
    <lineage>
        <taxon>Eukaryota</taxon>
        <taxon>Metazoa</taxon>
        <taxon>Echinodermata</taxon>
        <taxon>Eleutherozoa</taxon>
        <taxon>Echinozoa</taxon>
        <taxon>Holothuroidea</taxon>
        <taxon>Aspidochirotacea</taxon>
        <taxon>Aspidochirotida</taxon>
        <taxon>Stichopodidae</taxon>
        <taxon>Apostichopus</taxon>
    </lineage>
</organism>
<feature type="compositionally biased region" description="Low complexity" evidence="1">
    <location>
        <begin position="117"/>
        <end position="132"/>
    </location>
</feature>
<feature type="compositionally biased region" description="Low complexity" evidence="1">
    <location>
        <begin position="392"/>
        <end position="407"/>
    </location>
</feature>
<feature type="compositionally biased region" description="Polar residues" evidence="1">
    <location>
        <begin position="262"/>
        <end position="291"/>
    </location>
</feature>
<dbReference type="EMBL" id="MRZV01000746">
    <property type="protein sequence ID" value="PIK44907.1"/>
    <property type="molecule type" value="Genomic_DNA"/>
</dbReference>
<sequence length="407" mass="42373">MPPHIPQHPVAFTQKASLVQTPTRNPFIGQSNPTSGSGGNETTKKSGGGGAEKTNSYSSVVSGKSSDVKKPRLSKTNSTPNSKVSAFSAVQGVGGSKSNIGLMRGRTLKNPRDLDSASDTSSGTSNSPTNSGMFSKMKQMDQGPARLRASSGLQPSYGYSTDDFGVGVWEQGQKEMLRPYPTPTTTRLLVVGSPPVEEQNILLLLLTALNSLGGENWKNFPISKAPGSNSLWKSPPGFPNTPIHHSPPKWSTGPVNNPPSSQPSFYTPPQGASSSSIWDHNGSINPPTSHMGSPMGPIPLPPSSSAASASDWSNSNSSLFPMWNSPDNSGGSLLDNSGGSLLDNSGGSLLDNSGGLGLTTQANREPDRSFGGLFSNSIWSSPSTNGTGGGWNLWSSGPNNNNNGSNF</sequence>
<accession>A0A2G8KA92</accession>
<keyword evidence="3" id="KW-1185">Reference proteome</keyword>
<evidence type="ECO:0000313" key="3">
    <source>
        <dbReference type="Proteomes" id="UP000230750"/>
    </source>
</evidence>
<name>A0A2G8KA92_STIJA</name>
<reference evidence="2 3" key="1">
    <citation type="journal article" date="2017" name="PLoS Biol.">
        <title>The sea cucumber genome provides insights into morphological evolution and visceral regeneration.</title>
        <authorList>
            <person name="Zhang X."/>
            <person name="Sun L."/>
            <person name="Yuan J."/>
            <person name="Sun Y."/>
            <person name="Gao Y."/>
            <person name="Zhang L."/>
            <person name="Li S."/>
            <person name="Dai H."/>
            <person name="Hamel J.F."/>
            <person name="Liu C."/>
            <person name="Yu Y."/>
            <person name="Liu S."/>
            <person name="Lin W."/>
            <person name="Guo K."/>
            <person name="Jin S."/>
            <person name="Xu P."/>
            <person name="Storey K.B."/>
            <person name="Huan P."/>
            <person name="Zhang T."/>
            <person name="Zhou Y."/>
            <person name="Zhang J."/>
            <person name="Lin C."/>
            <person name="Li X."/>
            <person name="Xing L."/>
            <person name="Huo D."/>
            <person name="Sun M."/>
            <person name="Wang L."/>
            <person name="Mercier A."/>
            <person name="Li F."/>
            <person name="Yang H."/>
            <person name="Xiang J."/>
        </authorList>
    </citation>
    <scope>NUCLEOTIDE SEQUENCE [LARGE SCALE GENOMIC DNA]</scope>
    <source>
        <strain evidence="2">Shaxun</strain>
        <tissue evidence="2">Muscle</tissue>
    </source>
</reference>
<feature type="region of interest" description="Disordered" evidence="1">
    <location>
        <begin position="231"/>
        <end position="311"/>
    </location>
</feature>
<feature type="compositionally biased region" description="Low complexity" evidence="1">
    <location>
        <begin position="56"/>
        <end position="65"/>
    </location>
</feature>
<evidence type="ECO:0000313" key="2">
    <source>
        <dbReference type="EMBL" id="PIK44907.1"/>
    </source>
</evidence>
<evidence type="ECO:0000256" key="1">
    <source>
        <dbReference type="SAM" id="MobiDB-lite"/>
    </source>
</evidence>
<feature type="region of interest" description="Disordered" evidence="1">
    <location>
        <begin position="18"/>
        <end position="153"/>
    </location>
</feature>